<protein>
    <submittedName>
        <fullName evidence="2">Kinase-like domain-containing protein</fullName>
    </submittedName>
</protein>
<dbReference type="CDD" id="cd05120">
    <property type="entry name" value="APH_ChoK_like"/>
    <property type="match status" value="1"/>
</dbReference>
<organism evidence="2 3">
    <name type="scientific">Apiosordaria backusii</name>
    <dbReference type="NCBI Taxonomy" id="314023"/>
    <lineage>
        <taxon>Eukaryota</taxon>
        <taxon>Fungi</taxon>
        <taxon>Dikarya</taxon>
        <taxon>Ascomycota</taxon>
        <taxon>Pezizomycotina</taxon>
        <taxon>Sordariomycetes</taxon>
        <taxon>Sordariomycetidae</taxon>
        <taxon>Sordariales</taxon>
        <taxon>Lasiosphaeriaceae</taxon>
        <taxon>Apiosordaria</taxon>
    </lineage>
</organism>
<dbReference type="InterPro" id="IPR051678">
    <property type="entry name" value="AGP_Transferase"/>
</dbReference>
<feature type="domain" description="Aminoglycoside phosphotransferase" evidence="1">
    <location>
        <begin position="88"/>
        <end position="331"/>
    </location>
</feature>
<dbReference type="Proteomes" id="UP001172159">
    <property type="component" value="Unassembled WGS sequence"/>
</dbReference>
<keyword evidence="2" id="KW-0418">Kinase</keyword>
<gene>
    <name evidence="2" type="ORF">B0T21DRAFT_388204</name>
</gene>
<accession>A0AA40DHF9</accession>
<dbReference type="SUPFAM" id="SSF56112">
    <property type="entry name" value="Protein kinase-like (PK-like)"/>
    <property type="match status" value="1"/>
</dbReference>
<dbReference type="Pfam" id="PF01636">
    <property type="entry name" value="APH"/>
    <property type="match status" value="1"/>
</dbReference>
<proteinExistence type="predicted"/>
<comment type="caution">
    <text evidence="2">The sequence shown here is derived from an EMBL/GenBank/DDBJ whole genome shotgun (WGS) entry which is preliminary data.</text>
</comment>
<evidence type="ECO:0000313" key="2">
    <source>
        <dbReference type="EMBL" id="KAK0701511.1"/>
    </source>
</evidence>
<reference evidence="2" key="1">
    <citation type="submission" date="2023-06" db="EMBL/GenBank/DDBJ databases">
        <title>Genome-scale phylogeny and comparative genomics of the fungal order Sordariales.</title>
        <authorList>
            <consortium name="Lawrence Berkeley National Laboratory"/>
            <person name="Hensen N."/>
            <person name="Bonometti L."/>
            <person name="Westerberg I."/>
            <person name="Brannstrom I.O."/>
            <person name="Guillou S."/>
            <person name="Cros-Aarteil S."/>
            <person name="Calhoun S."/>
            <person name="Haridas S."/>
            <person name="Kuo A."/>
            <person name="Mondo S."/>
            <person name="Pangilinan J."/>
            <person name="Riley R."/>
            <person name="Labutti K."/>
            <person name="Andreopoulos B."/>
            <person name="Lipzen A."/>
            <person name="Chen C."/>
            <person name="Yanf M."/>
            <person name="Daum C."/>
            <person name="Ng V."/>
            <person name="Clum A."/>
            <person name="Steindorff A."/>
            <person name="Ohm R."/>
            <person name="Martin F."/>
            <person name="Silar P."/>
            <person name="Natvig D."/>
            <person name="Lalanne C."/>
            <person name="Gautier V."/>
            <person name="Ament-Velasquez S.L."/>
            <person name="Kruys A."/>
            <person name="Hutchinson M.I."/>
            <person name="Powell A.J."/>
            <person name="Barry K."/>
            <person name="Miller A.N."/>
            <person name="Grigoriev I.V."/>
            <person name="Debuchy R."/>
            <person name="Gladieux P."/>
            <person name="Thoren M.H."/>
            <person name="Johannesson H."/>
        </authorList>
    </citation>
    <scope>NUCLEOTIDE SEQUENCE</scope>
    <source>
        <strain evidence="2">CBS 540.89</strain>
    </source>
</reference>
<dbReference type="InterPro" id="IPR002575">
    <property type="entry name" value="Aminoglycoside_PTrfase"/>
</dbReference>
<evidence type="ECO:0000259" key="1">
    <source>
        <dbReference type="Pfam" id="PF01636"/>
    </source>
</evidence>
<name>A0AA40DHF9_9PEZI</name>
<dbReference type="GO" id="GO:0016301">
    <property type="term" value="F:kinase activity"/>
    <property type="evidence" value="ECO:0007669"/>
    <property type="project" value="UniProtKB-KW"/>
</dbReference>
<dbReference type="Gene3D" id="3.90.1200.10">
    <property type="match status" value="1"/>
</dbReference>
<dbReference type="EMBL" id="JAUKTV010000027">
    <property type="protein sequence ID" value="KAK0701511.1"/>
    <property type="molecule type" value="Genomic_DNA"/>
</dbReference>
<dbReference type="InterPro" id="IPR011009">
    <property type="entry name" value="Kinase-like_dom_sf"/>
</dbReference>
<keyword evidence="3" id="KW-1185">Reference proteome</keyword>
<keyword evidence="2" id="KW-0808">Transferase</keyword>
<dbReference type="AlphaFoldDB" id="A0AA40DHF9"/>
<dbReference type="PANTHER" id="PTHR21310:SF48">
    <property type="entry name" value="AMINOGLYCOSIDE PHOSPHOTRANSFERASE DOMAIN-CONTAINING PROTEIN"/>
    <property type="match status" value="1"/>
</dbReference>
<sequence length="356" mass="40187">MVLVLKAFCCGGGGQVLRTLSNSFLKFAASVQPSASEAWSDLDHARLDTITMAAVTVPTLPFFCDPGELPGPLPSLDEIVAADQTFPGISDDRYQRVAVVREKFVVKYGVSPWVSENEGHALLLLAKYPSVPAPRLYAMYREGNRLFLIMEFKEGTQLSTVWDSLPEHNKLDITGQLRDIFTQVRQIPSPGVFSNVTGGPLRHRFFMSMEPTPQLNGPFQDERDFSMAMARRSRSNWESNGYKPWTSEFLERHLPTALAGHPSVFTHDDLQRKNVLVSQDVGSADSGSPDESGGKWRVTAVLDWEDAGWYPSYWEYAAAFIDFVWNDDWPEKFERIVDPWPLEAGLLRFVRQDLDY</sequence>
<dbReference type="PANTHER" id="PTHR21310">
    <property type="entry name" value="AMINOGLYCOSIDE PHOSPHOTRANSFERASE-RELATED-RELATED"/>
    <property type="match status" value="1"/>
</dbReference>
<evidence type="ECO:0000313" key="3">
    <source>
        <dbReference type="Proteomes" id="UP001172159"/>
    </source>
</evidence>